<keyword evidence="2" id="KW-1185">Reference proteome</keyword>
<sequence length="178" mass="20384">MTTISYQSAADTIYHSHHIPVEELIFNRDHQSEIIKFLEAVDRIQLSPADGTESGDLNSMAMVRLKHEFLTVLTAQSDPIGTVDLITSNRSSLTSIGYEDYLSVYNSPSDEVILYLRHVAERLNSGGHLGDCIKIYKSVRKPFFRTMMKQLRLEELYMGWNAKRFISASRKRDFYGKS</sequence>
<organism evidence="1 2">
    <name type="scientific">Fraxinus pennsylvanica</name>
    <dbReference type="NCBI Taxonomy" id="56036"/>
    <lineage>
        <taxon>Eukaryota</taxon>
        <taxon>Viridiplantae</taxon>
        <taxon>Streptophyta</taxon>
        <taxon>Embryophyta</taxon>
        <taxon>Tracheophyta</taxon>
        <taxon>Spermatophyta</taxon>
        <taxon>Magnoliopsida</taxon>
        <taxon>eudicotyledons</taxon>
        <taxon>Gunneridae</taxon>
        <taxon>Pentapetalae</taxon>
        <taxon>asterids</taxon>
        <taxon>lamiids</taxon>
        <taxon>Lamiales</taxon>
        <taxon>Oleaceae</taxon>
        <taxon>Oleeae</taxon>
        <taxon>Fraxinus</taxon>
    </lineage>
</organism>
<gene>
    <name evidence="1" type="ORF">FPE_LOCUS1148</name>
</gene>
<proteinExistence type="predicted"/>
<name>A0AAD2DGM1_9LAMI</name>
<protein>
    <submittedName>
        <fullName evidence="1">Uncharacterized protein</fullName>
    </submittedName>
</protein>
<dbReference type="Proteomes" id="UP000834106">
    <property type="component" value="Chromosome 1"/>
</dbReference>
<accession>A0AAD2DGM1</accession>
<reference evidence="1" key="1">
    <citation type="submission" date="2023-05" db="EMBL/GenBank/DDBJ databases">
        <authorList>
            <person name="Huff M."/>
        </authorList>
    </citation>
    <scope>NUCLEOTIDE SEQUENCE</scope>
</reference>
<dbReference type="EMBL" id="OU503036">
    <property type="protein sequence ID" value="CAI9753717.1"/>
    <property type="molecule type" value="Genomic_DNA"/>
</dbReference>
<dbReference type="AlphaFoldDB" id="A0AAD2DGM1"/>
<dbReference type="Gene3D" id="1.20.1280.170">
    <property type="entry name" value="Exocyst complex component Exo70"/>
    <property type="match status" value="1"/>
</dbReference>
<dbReference type="SUPFAM" id="SSF74788">
    <property type="entry name" value="Cullin repeat-like"/>
    <property type="match status" value="1"/>
</dbReference>
<evidence type="ECO:0000313" key="2">
    <source>
        <dbReference type="Proteomes" id="UP000834106"/>
    </source>
</evidence>
<evidence type="ECO:0000313" key="1">
    <source>
        <dbReference type="EMBL" id="CAI9753717.1"/>
    </source>
</evidence>
<dbReference type="InterPro" id="IPR016159">
    <property type="entry name" value="Cullin_repeat-like_dom_sf"/>
</dbReference>